<accession>A0A9K3PXD9</accession>
<dbReference type="AlphaFoldDB" id="A0A9K3PXD9"/>
<protein>
    <submittedName>
        <fullName evidence="1">Uncharacterized protein</fullName>
    </submittedName>
</protein>
<organism evidence="1 2">
    <name type="scientific">Nitzschia inconspicua</name>
    <dbReference type="NCBI Taxonomy" id="303405"/>
    <lineage>
        <taxon>Eukaryota</taxon>
        <taxon>Sar</taxon>
        <taxon>Stramenopiles</taxon>
        <taxon>Ochrophyta</taxon>
        <taxon>Bacillariophyta</taxon>
        <taxon>Bacillariophyceae</taxon>
        <taxon>Bacillariophycidae</taxon>
        <taxon>Bacillariales</taxon>
        <taxon>Bacillariaceae</taxon>
        <taxon>Nitzschia</taxon>
    </lineage>
</organism>
<dbReference type="EMBL" id="JAGRRH010000010">
    <property type="protein sequence ID" value="KAG7363327.1"/>
    <property type="molecule type" value="Genomic_DNA"/>
</dbReference>
<keyword evidence="2" id="KW-1185">Reference proteome</keyword>
<proteinExistence type="predicted"/>
<evidence type="ECO:0000313" key="2">
    <source>
        <dbReference type="Proteomes" id="UP000693970"/>
    </source>
</evidence>
<reference evidence="1" key="2">
    <citation type="submission" date="2021-04" db="EMBL/GenBank/DDBJ databases">
        <authorList>
            <person name="Podell S."/>
        </authorList>
    </citation>
    <scope>NUCLEOTIDE SEQUENCE</scope>
    <source>
        <strain evidence="1">Hildebrandi</strain>
    </source>
</reference>
<comment type="caution">
    <text evidence="1">The sequence shown here is derived from an EMBL/GenBank/DDBJ whole genome shotgun (WGS) entry which is preliminary data.</text>
</comment>
<gene>
    <name evidence="1" type="ORF">IV203_026687</name>
</gene>
<evidence type="ECO:0000313" key="1">
    <source>
        <dbReference type="EMBL" id="KAG7363327.1"/>
    </source>
</evidence>
<sequence length="226" mass="25941">MVMLPCNVAYDPDTNRSYIYTKKMVEEKKMTGEFLFLDVPNDAAHYRMCTDYFPLNFVESKLMEFEDGEKGVYSVEYGENPLCSKEEGKVMILSGNYHFILREVSPARDKGLYKLLVDNFLHANKDPWYPDDASILVMVPYMDEHSTAKEFWYSIGSPLDRPSSFSQDSVDAWILRAIERDGYYGLEGSVKRALEQIEQSVATTKCTERAKTLTQPVSPETLPSKF</sequence>
<dbReference type="Proteomes" id="UP000693970">
    <property type="component" value="Unassembled WGS sequence"/>
</dbReference>
<reference evidence="1" key="1">
    <citation type="journal article" date="2021" name="Sci. Rep.">
        <title>Diploid genomic architecture of Nitzschia inconspicua, an elite biomass production diatom.</title>
        <authorList>
            <person name="Oliver A."/>
            <person name="Podell S."/>
            <person name="Pinowska A."/>
            <person name="Traller J.C."/>
            <person name="Smith S.R."/>
            <person name="McClure R."/>
            <person name="Beliaev A."/>
            <person name="Bohutskyi P."/>
            <person name="Hill E.A."/>
            <person name="Rabines A."/>
            <person name="Zheng H."/>
            <person name="Allen L.Z."/>
            <person name="Kuo A."/>
            <person name="Grigoriev I.V."/>
            <person name="Allen A.E."/>
            <person name="Hazlebeck D."/>
            <person name="Allen E.E."/>
        </authorList>
    </citation>
    <scope>NUCLEOTIDE SEQUENCE</scope>
    <source>
        <strain evidence="1">Hildebrandi</strain>
    </source>
</reference>
<name>A0A9K3PXD9_9STRA</name>